<comment type="caution">
    <text evidence="2">The sequence shown here is derived from an EMBL/GenBank/DDBJ whole genome shotgun (WGS) entry which is preliminary data.</text>
</comment>
<proteinExistence type="predicted"/>
<protein>
    <submittedName>
        <fullName evidence="2">Uncharacterized protein</fullName>
    </submittedName>
</protein>
<dbReference type="Proteomes" id="UP001626550">
    <property type="component" value="Unassembled WGS sequence"/>
</dbReference>
<gene>
    <name evidence="2" type="ORF">Ciccas_012743</name>
</gene>
<organism evidence="2 3">
    <name type="scientific">Cichlidogyrus casuarinus</name>
    <dbReference type="NCBI Taxonomy" id="1844966"/>
    <lineage>
        <taxon>Eukaryota</taxon>
        <taxon>Metazoa</taxon>
        <taxon>Spiralia</taxon>
        <taxon>Lophotrochozoa</taxon>
        <taxon>Platyhelminthes</taxon>
        <taxon>Monogenea</taxon>
        <taxon>Monopisthocotylea</taxon>
        <taxon>Dactylogyridea</taxon>
        <taxon>Ancyrocephalidae</taxon>
        <taxon>Cichlidogyrus</taxon>
    </lineage>
</organism>
<evidence type="ECO:0000256" key="1">
    <source>
        <dbReference type="SAM" id="MobiDB-lite"/>
    </source>
</evidence>
<feature type="compositionally biased region" description="Basic and acidic residues" evidence="1">
    <location>
        <begin position="29"/>
        <end position="43"/>
    </location>
</feature>
<dbReference type="EMBL" id="JBJKFK010004781">
    <property type="protein sequence ID" value="KAL3308722.1"/>
    <property type="molecule type" value="Genomic_DNA"/>
</dbReference>
<evidence type="ECO:0000313" key="3">
    <source>
        <dbReference type="Proteomes" id="UP001626550"/>
    </source>
</evidence>
<feature type="region of interest" description="Disordered" evidence="1">
    <location>
        <begin position="29"/>
        <end position="54"/>
    </location>
</feature>
<sequence>MSLPFPLCNEFGTFVEEIAKKETQRMKEKMLNEEDAPPDERPNNKINLSNRQLSEDQKHALSLGFRFSIKTSTQKKT</sequence>
<keyword evidence="3" id="KW-1185">Reference proteome</keyword>
<accession>A0ABD2PPC6</accession>
<name>A0ABD2PPC6_9PLAT</name>
<evidence type="ECO:0000313" key="2">
    <source>
        <dbReference type="EMBL" id="KAL3308722.1"/>
    </source>
</evidence>
<reference evidence="2 3" key="1">
    <citation type="submission" date="2024-11" db="EMBL/GenBank/DDBJ databases">
        <title>Adaptive evolution of stress response genes in parasites aligns with host niche diversity.</title>
        <authorList>
            <person name="Hahn C."/>
            <person name="Resl P."/>
        </authorList>
    </citation>
    <scope>NUCLEOTIDE SEQUENCE [LARGE SCALE GENOMIC DNA]</scope>
    <source>
        <strain evidence="2">EGGRZ-B1_66</strain>
        <tissue evidence="2">Body</tissue>
    </source>
</reference>
<dbReference type="AlphaFoldDB" id="A0ABD2PPC6"/>